<keyword evidence="2" id="KW-1133">Transmembrane helix</keyword>
<accession>A0A0G0T2X8</accession>
<evidence type="ECO:0000259" key="3">
    <source>
        <dbReference type="PROSITE" id="PS50853"/>
    </source>
</evidence>
<organism evidence="4 5">
    <name type="scientific">Candidatus Gottesmanbacteria bacterium GW2011_GWC2_39_8</name>
    <dbReference type="NCBI Taxonomy" id="1618450"/>
    <lineage>
        <taxon>Bacteria</taxon>
        <taxon>Candidatus Gottesmaniibacteriota</taxon>
    </lineage>
</organism>
<dbReference type="InterPro" id="IPR013783">
    <property type="entry name" value="Ig-like_fold"/>
</dbReference>
<name>A0A0G0T2X8_9BACT</name>
<dbReference type="InterPro" id="IPR044016">
    <property type="entry name" value="Big_13"/>
</dbReference>
<dbReference type="InterPro" id="IPR008963">
    <property type="entry name" value="Purple_acid_Pase-like_N"/>
</dbReference>
<feature type="transmembrane region" description="Helical" evidence="2">
    <location>
        <begin position="378"/>
        <end position="399"/>
    </location>
</feature>
<comment type="caution">
    <text evidence="4">The sequence shown here is derived from an EMBL/GenBank/DDBJ whole genome shotgun (WGS) entry which is preliminary data.</text>
</comment>
<evidence type="ECO:0000256" key="1">
    <source>
        <dbReference type="SAM" id="MobiDB-lite"/>
    </source>
</evidence>
<dbReference type="SUPFAM" id="SSF49363">
    <property type="entry name" value="Purple acid phosphatase, N-terminal domain"/>
    <property type="match status" value="1"/>
</dbReference>
<keyword evidence="2" id="KW-0472">Membrane</keyword>
<dbReference type="InterPro" id="IPR015914">
    <property type="entry name" value="PAPs_N"/>
</dbReference>
<feature type="domain" description="Fibronectin type-III" evidence="3">
    <location>
        <begin position="5"/>
        <end position="103"/>
    </location>
</feature>
<dbReference type="SMART" id="SM00060">
    <property type="entry name" value="FN3"/>
    <property type="match status" value="1"/>
</dbReference>
<dbReference type="Proteomes" id="UP000034539">
    <property type="component" value="Unassembled WGS sequence"/>
</dbReference>
<dbReference type="Pfam" id="PF16656">
    <property type="entry name" value="Pur_ac_phosph_N"/>
    <property type="match status" value="1"/>
</dbReference>
<dbReference type="EMBL" id="LBXN01000050">
    <property type="protein sequence ID" value="KKR32152.1"/>
    <property type="molecule type" value="Genomic_DNA"/>
</dbReference>
<evidence type="ECO:0000313" key="4">
    <source>
        <dbReference type="EMBL" id="KKR32152.1"/>
    </source>
</evidence>
<protein>
    <recommendedName>
        <fullName evidence="3">Fibronectin type-III domain-containing protein</fullName>
    </recommendedName>
</protein>
<dbReference type="Gene3D" id="2.60.40.380">
    <property type="entry name" value="Purple acid phosphatase-like, N-terminal"/>
    <property type="match status" value="1"/>
</dbReference>
<dbReference type="GO" id="GO:0003993">
    <property type="term" value="F:acid phosphatase activity"/>
    <property type="evidence" value="ECO:0007669"/>
    <property type="project" value="InterPro"/>
</dbReference>
<proteinExistence type="predicted"/>
<dbReference type="InterPro" id="IPR003961">
    <property type="entry name" value="FN3_dom"/>
</dbReference>
<evidence type="ECO:0000256" key="2">
    <source>
        <dbReference type="SAM" id="Phobius"/>
    </source>
</evidence>
<evidence type="ECO:0000313" key="5">
    <source>
        <dbReference type="Proteomes" id="UP000034539"/>
    </source>
</evidence>
<sequence length="400" mass="43781">SPNIIPGEIKITNITESSMSVSWTTSVKTAGTLSYGETANLGFTALDDRDEDGNPKNYETHHVTIRNLKENTKYFFKIISGNKKFDNGGDPYSAFTGGKINGSVQLDPAYGVILNNNEKPAEGSIVYITVGKSLPLSTLVKSSGTWLIPLTNLRNSDLSTRPNIHERERIEILVKGEQNQTINTVTDTKNDSPVPTMTLGKTYDFQNLSVKQKESIAEKKTQKNVLGVTDNVQRAKEDPNYKKIDFVFPYKNGTPILDNKPLFKGLGIPNKEVIIQVNSTPQIGKTTISSDGTWSWSPPKQLEPGDHTVSFTTTDENGTSTTLTRAFYILKSGTQVLGDATDSGNISPSPYPTDVTYSTPTPSITTKPPISASIEPTFWILAVGLVLTLTGIRFIVFPLR</sequence>
<dbReference type="CDD" id="cd00063">
    <property type="entry name" value="FN3"/>
    <property type="match status" value="1"/>
</dbReference>
<feature type="non-terminal residue" evidence="4">
    <location>
        <position position="1"/>
    </location>
</feature>
<dbReference type="PROSITE" id="PS50853">
    <property type="entry name" value="FN3"/>
    <property type="match status" value="1"/>
</dbReference>
<dbReference type="AlphaFoldDB" id="A0A0G0T2X8"/>
<dbReference type="Pfam" id="PF19077">
    <property type="entry name" value="Big_13"/>
    <property type="match status" value="1"/>
</dbReference>
<dbReference type="Gene3D" id="2.60.40.10">
    <property type="entry name" value="Immunoglobulins"/>
    <property type="match status" value="1"/>
</dbReference>
<feature type="region of interest" description="Disordered" evidence="1">
    <location>
        <begin position="341"/>
        <end position="362"/>
    </location>
</feature>
<keyword evidence="2" id="KW-0812">Transmembrane</keyword>
<reference evidence="4 5" key="1">
    <citation type="journal article" date="2015" name="Nature">
        <title>rRNA introns, odd ribosomes, and small enigmatic genomes across a large radiation of phyla.</title>
        <authorList>
            <person name="Brown C.T."/>
            <person name="Hug L.A."/>
            <person name="Thomas B.C."/>
            <person name="Sharon I."/>
            <person name="Castelle C.J."/>
            <person name="Singh A."/>
            <person name="Wilkins M.J."/>
            <person name="Williams K.H."/>
            <person name="Banfield J.F."/>
        </authorList>
    </citation>
    <scope>NUCLEOTIDE SEQUENCE [LARGE SCALE GENOMIC DNA]</scope>
</reference>
<dbReference type="GO" id="GO:0046872">
    <property type="term" value="F:metal ion binding"/>
    <property type="evidence" value="ECO:0007669"/>
    <property type="project" value="InterPro"/>
</dbReference>
<dbReference type="PATRIC" id="fig|1618450.3.peg.966"/>
<gene>
    <name evidence="4" type="ORF">UT63_C0050G0001</name>
</gene>